<dbReference type="Proteomes" id="UP000078476">
    <property type="component" value="Unassembled WGS sequence"/>
</dbReference>
<dbReference type="RefSeq" id="WP_066979747.1">
    <property type="nucleotide sequence ID" value="NZ_LUUI01000086.1"/>
</dbReference>
<keyword evidence="3" id="KW-1185">Reference proteome</keyword>
<proteinExistence type="predicted"/>
<evidence type="ECO:0000313" key="2">
    <source>
        <dbReference type="EMBL" id="OAI17768.1"/>
    </source>
</evidence>
<evidence type="ECO:0008006" key="4">
    <source>
        <dbReference type="Google" id="ProtNLM"/>
    </source>
</evidence>
<sequence>MTKNTHEKFDVKIGRSKQLNQLLNILHVCAFAACWLNDMPKEYKWFLSSLVVVLWVFSDLFNRSSPYFLRYTANAGWELSLDGTDYMEILILDGTVLTHYAILLYFKTNKPLGKSILIVRDSVSADDYRRFIVRLKLSRQVVDR</sequence>
<evidence type="ECO:0000256" key="1">
    <source>
        <dbReference type="SAM" id="Phobius"/>
    </source>
</evidence>
<dbReference type="AlphaFoldDB" id="A0A177NI99"/>
<dbReference type="InterPro" id="IPR009883">
    <property type="entry name" value="YgfX"/>
</dbReference>
<organism evidence="2 3">
    <name type="scientific">Methylomonas lenta</name>
    <dbReference type="NCBI Taxonomy" id="980561"/>
    <lineage>
        <taxon>Bacteria</taxon>
        <taxon>Pseudomonadati</taxon>
        <taxon>Pseudomonadota</taxon>
        <taxon>Gammaproteobacteria</taxon>
        <taxon>Methylococcales</taxon>
        <taxon>Methylococcaceae</taxon>
        <taxon>Methylomonas</taxon>
    </lineage>
</organism>
<feature type="transmembrane region" description="Helical" evidence="1">
    <location>
        <begin position="86"/>
        <end position="106"/>
    </location>
</feature>
<keyword evidence="1" id="KW-0472">Membrane</keyword>
<protein>
    <recommendedName>
        <fullName evidence="4">Toxin CptA</fullName>
    </recommendedName>
</protein>
<dbReference type="OrthoDB" id="5570940at2"/>
<dbReference type="STRING" id="980561.A1359_05660"/>
<keyword evidence="1" id="KW-0812">Transmembrane</keyword>
<dbReference type="PROSITE" id="PS51257">
    <property type="entry name" value="PROKAR_LIPOPROTEIN"/>
    <property type="match status" value="1"/>
</dbReference>
<evidence type="ECO:0000313" key="3">
    <source>
        <dbReference type="Proteomes" id="UP000078476"/>
    </source>
</evidence>
<dbReference type="EMBL" id="LUUI01000086">
    <property type="protein sequence ID" value="OAI17768.1"/>
    <property type="molecule type" value="Genomic_DNA"/>
</dbReference>
<feature type="transmembrane region" description="Helical" evidence="1">
    <location>
        <begin position="43"/>
        <end position="61"/>
    </location>
</feature>
<accession>A0A177NI99</accession>
<gene>
    <name evidence="2" type="ORF">A1359_05660</name>
</gene>
<reference evidence="2 3" key="1">
    <citation type="submission" date="2016-03" db="EMBL/GenBank/DDBJ databases">
        <authorList>
            <person name="Ploux O."/>
        </authorList>
    </citation>
    <scope>NUCLEOTIDE SEQUENCE [LARGE SCALE GENOMIC DNA]</scope>
    <source>
        <strain evidence="2 3">R-45370</strain>
    </source>
</reference>
<dbReference type="Pfam" id="PF07254">
    <property type="entry name" value="Cpta_toxin"/>
    <property type="match status" value="1"/>
</dbReference>
<keyword evidence="1" id="KW-1133">Transmembrane helix</keyword>
<comment type="caution">
    <text evidence="2">The sequence shown here is derived from an EMBL/GenBank/DDBJ whole genome shotgun (WGS) entry which is preliminary data.</text>
</comment>
<name>A0A177NI99_9GAMM</name>